<protein>
    <recommendedName>
        <fullName evidence="4">DUF4045 domain-containing protein</fullName>
    </recommendedName>
</protein>
<evidence type="ECO:0000313" key="3">
    <source>
        <dbReference type="Proteomes" id="UP001497383"/>
    </source>
</evidence>
<feature type="compositionally biased region" description="Polar residues" evidence="1">
    <location>
        <begin position="242"/>
        <end position="257"/>
    </location>
</feature>
<dbReference type="RefSeq" id="XP_066828605.1">
    <property type="nucleotide sequence ID" value="XM_066971580.1"/>
</dbReference>
<reference evidence="2 3" key="1">
    <citation type="submission" date="2024-03" db="EMBL/GenBank/DDBJ databases">
        <authorList>
            <person name="Brejova B."/>
        </authorList>
    </citation>
    <scope>NUCLEOTIDE SEQUENCE [LARGE SCALE GENOMIC DNA]</scope>
    <source>
        <strain evidence="2 3">CBS 14171</strain>
    </source>
</reference>
<keyword evidence="3" id="KW-1185">Reference proteome</keyword>
<feature type="compositionally biased region" description="Polar residues" evidence="1">
    <location>
        <begin position="47"/>
        <end position="66"/>
    </location>
</feature>
<organism evidence="2 3">
    <name type="scientific">Lodderomyces beijingensis</name>
    <dbReference type="NCBI Taxonomy" id="1775926"/>
    <lineage>
        <taxon>Eukaryota</taxon>
        <taxon>Fungi</taxon>
        <taxon>Dikarya</taxon>
        <taxon>Ascomycota</taxon>
        <taxon>Saccharomycotina</taxon>
        <taxon>Pichiomycetes</taxon>
        <taxon>Debaryomycetaceae</taxon>
        <taxon>Candida/Lodderomyces clade</taxon>
        <taxon>Lodderomyces</taxon>
    </lineage>
</organism>
<feature type="compositionally biased region" description="Basic residues" evidence="1">
    <location>
        <begin position="600"/>
        <end position="611"/>
    </location>
</feature>
<feature type="compositionally biased region" description="Basic and acidic residues" evidence="1">
    <location>
        <begin position="643"/>
        <end position="655"/>
    </location>
</feature>
<proteinExistence type="predicted"/>
<gene>
    <name evidence="2" type="ORF">LODBEIA_P16670</name>
</gene>
<feature type="region of interest" description="Disordered" evidence="1">
    <location>
        <begin position="599"/>
        <end position="676"/>
    </location>
</feature>
<dbReference type="GeneID" id="92206863"/>
<feature type="compositionally biased region" description="Polar residues" evidence="1">
    <location>
        <begin position="317"/>
        <end position="326"/>
    </location>
</feature>
<accession>A0ABP0ZII2</accession>
<feature type="compositionally biased region" description="Basic and acidic residues" evidence="1">
    <location>
        <begin position="25"/>
        <end position="46"/>
    </location>
</feature>
<evidence type="ECO:0000256" key="1">
    <source>
        <dbReference type="SAM" id="MobiDB-lite"/>
    </source>
</evidence>
<feature type="region of interest" description="Disordered" evidence="1">
    <location>
        <begin position="1"/>
        <end position="370"/>
    </location>
</feature>
<evidence type="ECO:0000313" key="2">
    <source>
        <dbReference type="EMBL" id="CAK9437289.1"/>
    </source>
</evidence>
<feature type="compositionally biased region" description="Basic and acidic residues" evidence="1">
    <location>
        <begin position="435"/>
        <end position="444"/>
    </location>
</feature>
<feature type="compositionally biased region" description="Basic and acidic residues" evidence="1">
    <location>
        <begin position="302"/>
        <end position="315"/>
    </location>
</feature>
<dbReference type="EMBL" id="OZ022406">
    <property type="protein sequence ID" value="CAK9437289.1"/>
    <property type="molecule type" value="Genomic_DNA"/>
</dbReference>
<name>A0ABP0ZII2_9ASCO</name>
<feature type="region of interest" description="Disordered" evidence="1">
    <location>
        <begin position="416"/>
        <end position="505"/>
    </location>
</feature>
<dbReference type="Proteomes" id="UP001497383">
    <property type="component" value="Chromosome 2"/>
</dbReference>
<sequence>MTEVKGNQRNEVDEFLSSLSQLSQERLREDRQRQRDLQREIDELKSRSNSTSPAKYHSSSFNSSKPSARYTATAPPDLKFNRSGKVNRLSEQQQQQQEEEDAPKLPRRRQQAEEEKEASPRLPDRKSAAQAKTPPRLPARKYKPDPEEFSVGLFQPAARKPSPPPTVSAVKPTTSRPQVIKGDAELGGNSFSAMERQIKSGSTSKGALWEFDKEQQQHQQKQQIRPTTATKPDWLSSLAAAKNTQSTPQAAKTQNVKISPPKSKRTSWIDSVVSKSPESKSNKSPFPPVKPNKPLQSTLATNEEHKKEKEKEKQKPQLRSLSSSNGKPEPEFLSVFQKLKREEGTDDSTSRKAPPPALKPKPKPSVENAQNAELLEFQNKFNSIGKSKPTVPVKPKAATLDLKHYEDADTAQLRSKLSTMSVGKPSFKPKLKPSAKVEEEHDAAKVLSQLRKVPPSKPEKKPFSANDSNHKKKKDQEKEEADDNQESVSTFASKKAVAPKPPPKMVKRVNAESFVSANDKAKIPAAIDKPVETIMENSSVELSFEQRLGSILSKAKTFPQAETRANFSSPRPQVKHGLPRARTVSGDDKIKESKLEHTTKCRAKGPKRKLPKTLQGAKDGPAAATTTATATRERTRILPSKNLQKETDPTDKTTIEEDESADGFPIVKKSPPIKQKPKTINVKPRVISGDLFI</sequence>
<feature type="region of interest" description="Disordered" evidence="1">
    <location>
        <begin position="562"/>
        <end position="586"/>
    </location>
</feature>
<evidence type="ECO:0008006" key="4">
    <source>
        <dbReference type="Google" id="ProtNLM"/>
    </source>
</evidence>
<feature type="compositionally biased region" description="Basic and acidic residues" evidence="1">
    <location>
        <begin position="110"/>
        <end position="127"/>
    </location>
</feature>
<feature type="compositionally biased region" description="Basic and acidic residues" evidence="1">
    <location>
        <begin position="1"/>
        <end position="12"/>
    </location>
</feature>